<reference evidence="2" key="1">
    <citation type="journal article" date="2020" name="Nature">
        <title>Giant virus diversity and host interactions through global metagenomics.</title>
        <authorList>
            <person name="Schulz F."/>
            <person name="Roux S."/>
            <person name="Paez-Espino D."/>
            <person name="Jungbluth S."/>
            <person name="Walsh D.A."/>
            <person name="Denef V.J."/>
            <person name="McMahon K.D."/>
            <person name="Konstantinidis K.T."/>
            <person name="Eloe-Fadrosh E.A."/>
            <person name="Kyrpides N.C."/>
            <person name="Woyke T."/>
        </authorList>
    </citation>
    <scope>NUCLEOTIDE SEQUENCE</scope>
    <source>
        <strain evidence="2">GVMAG-M-3300013285-6</strain>
    </source>
</reference>
<dbReference type="CDD" id="cd06532">
    <property type="entry name" value="Glyco_transf_25"/>
    <property type="match status" value="1"/>
</dbReference>
<sequence>MEFIQNIPCLMIHRSEDKEREAGMRLFESALQRKIQIVQGLNGNDFVKLGFPTKHPWDKEPTTPGNIGCTLSHIQILEAFLKMNDKYLLILEDDVEYVSNFLKYIQYSLTLSPSWDILFLGVNEIVESTDTESPAIRRVTRFWGTHAVILNRKAATEICAEFKTSVKDGFALPADWLYSHTIKEHGLVAYCPSAPRTFVQQKEGLVSTCTGNVRKY</sequence>
<evidence type="ECO:0000259" key="1">
    <source>
        <dbReference type="Pfam" id="PF01755"/>
    </source>
</evidence>
<dbReference type="InterPro" id="IPR002654">
    <property type="entry name" value="Glyco_trans_25"/>
</dbReference>
<dbReference type="Pfam" id="PF01755">
    <property type="entry name" value="Glyco_transf_25"/>
    <property type="match status" value="1"/>
</dbReference>
<dbReference type="AlphaFoldDB" id="A0A6C0BIP8"/>
<dbReference type="SUPFAM" id="SSF53448">
    <property type="entry name" value="Nucleotide-diphospho-sugar transferases"/>
    <property type="match status" value="1"/>
</dbReference>
<feature type="domain" description="Glycosyl transferase family 25" evidence="1">
    <location>
        <begin position="16"/>
        <end position="111"/>
    </location>
</feature>
<proteinExistence type="predicted"/>
<organism evidence="2">
    <name type="scientific">viral metagenome</name>
    <dbReference type="NCBI Taxonomy" id="1070528"/>
    <lineage>
        <taxon>unclassified sequences</taxon>
        <taxon>metagenomes</taxon>
        <taxon>organismal metagenomes</taxon>
    </lineage>
</organism>
<dbReference type="Gene3D" id="3.90.550.10">
    <property type="entry name" value="Spore Coat Polysaccharide Biosynthesis Protein SpsA, Chain A"/>
    <property type="match status" value="1"/>
</dbReference>
<dbReference type="InterPro" id="IPR029044">
    <property type="entry name" value="Nucleotide-diphossugar_trans"/>
</dbReference>
<dbReference type="EMBL" id="MN739176">
    <property type="protein sequence ID" value="QHS92225.1"/>
    <property type="molecule type" value="Genomic_DNA"/>
</dbReference>
<protein>
    <recommendedName>
        <fullName evidence="1">Glycosyl transferase family 25 domain-containing protein</fullName>
    </recommendedName>
</protein>
<accession>A0A6C0BIP8</accession>
<name>A0A6C0BIP8_9ZZZZ</name>
<evidence type="ECO:0000313" key="2">
    <source>
        <dbReference type="EMBL" id="QHS92225.1"/>
    </source>
</evidence>